<evidence type="ECO:0000259" key="1">
    <source>
        <dbReference type="Pfam" id="PF02036"/>
    </source>
</evidence>
<reference evidence="2" key="3">
    <citation type="journal article" date="2021" name="bioRxiv">
        <title>Bilateral symmetry of linear streptomycete chromosomes.</title>
        <authorList>
            <person name="Algora-Gallardo L."/>
            <person name="Schniete J.K."/>
            <person name="Mark D.R."/>
            <person name="Hunter I.S."/>
            <person name="Herron P.R."/>
        </authorList>
    </citation>
    <scope>NUCLEOTIDE SEQUENCE</scope>
    <source>
        <strain evidence="2">ATCC 10970</strain>
    </source>
</reference>
<dbReference type="Proteomes" id="UP000011074">
    <property type="component" value="Chromosome"/>
</dbReference>
<dbReference type="AlphaFoldDB" id="A0A8A1UW07"/>
<dbReference type="Pfam" id="PF02036">
    <property type="entry name" value="SCP2"/>
    <property type="match status" value="1"/>
</dbReference>
<dbReference type="InterPro" id="IPR036527">
    <property type="entry name" value="SCP2_sterol-bd_dom_sf"/>
</dbReference>
<reference evidence="2" key="1">
    <citation type="submission" date="2012-12" db="EMBL/GenBank/DDBJ databases">
        <authorList>
            <person name="Pethick F.E."/>
            <person name="MacFadyen A.C."/>
            <person name="Tang Z."/>
            <person name="Sangal V."/>
            <person name="Tze-Tze L."/>
            <person name="Chu J."/>
            <person name="Guo M."/>
            <person name="Kirby R."/>
            <person name="Hoskisson P.A."/>
            <person name="Herron P.R."/>
            <person name="Hunter I.S."/>
        </authorList>
    </citation>
    <scope>NUCLEOTIDE SEQUENCE</scope>
    <source>
        <strain evidence="2">ATCC 10970</strain>
    </source>
</reference>
<evidence type="ECO:0000313" key="2">
    <source>
        <dbReference type="EMBL" id="QST84557.1"/>
    </source>
</evidence>
<dbReference type="Gene3D" id="3.30.1050.10">
    <property type="entry name" value="SCP2 sterol-binding domain"/>
    <property type="match status" value="1"/>
</dbReference>
<sequence length="165" mass="18507">MLEVDFRHEESAVARDVRSLLAELDFASVTPEEFARIVKGLSTREITELARGELRDRVLGEIFGRMERQFRPEEAGELRAVIRWRITGEREAVYETTLAAGVCTVREGTGPAEPRLTLRMGDAEFLRLVSGNGNPVTMVITRKIKVSGDLGLAANMNRYFDIPKV</sequence>
<feature type="domain" description="SCP2" evidence="1">
    <location>
        <begin position="72"/>
        <end position="160"/>
    </location>
</feature>
<dbReference type="InterPro" id="IPR003033">
    <property type="entry name" value="SCP2_sterol-bd_dom"/>
</dbReference>
<dbReference type="EMBL" id="CP048261">
    <property type="protein sequence ID" value="QST84557.1"/>
    <property type="molecule type" value="Genomic_DNA"/>
</dbReference>
<dbReference type="SUPFAM" id="SSF55718">
    <property type="entry name" value="SCP-like"/>
    <property type="match status" value="1"/>
</dbReference>
<gene>
    <name evidence="2" type="ORF">SRIM_034245</name>
</gene>
<dbReference type="GeneID" id="66859150"/>
<protein>
    <submittedName>
        <fullName evidence="2">Acyl-CoA synthase</fullName>
    </submittedName>
</protein>
<evidence type="ECO:0000313" key="3">
    <source>
        <dbReference type="Proteomes" id="UP000011074"/>
    </source>
</evidence>
<proteinExistence type="predicted"/>
<dbReference type="RefSeq" id="WP_043977034.1">
    <property type="nucleotide sequence ID" value="NZ_CP048261.1"/>
</dbReference>
<organism evidence="2 3">
    <name type="scientific">Streptomyces rimosus subsp. rimosus (strain ATCC 10970 / DSM 40260 / JCM 4667 / NRRL 2234)</name>
    <dbReference type="NCBI Taxonomy" id="1265868"/>
    <lineage>
        <taxon>Bacteria</taxon>
        <taxon>Bacillati</taxon>
        <taxon>Actinomycetota</taxon>
        <taxon>Actinomycetes</taxon>
        <taxon>Kitasatosporales</taxon>
        <taxon>Streptomycetaceae</taxon>
        <taxon>Streptomyces</taxon>
    </lineage>
</organism>
<accession>A0A8A1UW07</accession>
<name>A0A8A1UW07_STRR1</name>
<reference evidence="2" key="2">
    <citation type="submission" date="2020-01" db="EMBL/GenBank/DDBJ databases">
        <authorList>
            <person name="Algora L."/>
            <person name="Schniete J.K."/>
            <person name="MacFadyen A."/>
            <person name="Hoskisson P.A."/>
            <person name="Hunter I.S."/>
            <person name="Herron P.R."/>
        </authorList>
    </citation>
    <scope>NUCLEOTIDE SEQUENCE</scope>
    <source>
        <strain evidence="2">ATCC 10970</strain>
    </source>
</reference>